<evidence type="ECO:0000256" key="1">
    <source>
        <dbReference type="SAM" id="MobiDB-lite"/>
    </source>
</evidence>
<feature type="domain" description="DUF1541" evidence="3">
    <location>
        <begin position="62"/>
        <end position="114"/>
    </location>
</feature>
<evidence type="ECO:0000256" key="2">
    <source>
        <dbReference type="SAM" id="SignalP"/>
    </source>
</evidence>
<accession>A0ABW5XW91</accession>
<reference evidence="5" key="1">
    <citation type="journal article" date="2019" name="Int. J. Syst. Evol. Microbiol.">
        <title>The Global Catalogue of Microorganisms (GCM) 10K type strain sequencing project: providing services to taxonomists for standard genome sequencing and annotation.</title>
        <authorList>
            <consortium name="The Broad Institute Genomics Platform"/>
            <consortium name="The Broad Institute Genome Sequencing Center for Infectious Disease"/>
            <person name="Wu L."/>
            <person name="Ma J."/>
        </authorList>
    </citation>
    <scope>NUCLEOTIDE SEQUENCE [LARGE SCALE GENOMIC DNA]</scope>
    <source>
        <strain evidence="5">KCTC 33522</strain>
    </source>
</reference>
<feature type="signal peptide" evidence="2">
    <location>
        <begin position="1"/>
        <end position="22"/>
    </location>
</feature>
<gene>
    <name evidence="4" type="ORF">ACFSY7_00485</name>
</gene>
<dbReference type="InterPro" id="IPR011438">
    <property type="entry name" value="DUF1541"/>
</dbReference>
<feature type="compositionally biased region" description="Basic and acidic residues" evidence="1">
    <location>
        <begin position="27"/>
        <end position="40"/>
    </location>
</feature>
<dbReference type="EMBL" id="JBHUOR010000003">
    <property type="protein sequence ID" value="MFD2867017.1"/>
    <property type="molecule type" value="Genomic_DNA"/>
</dbReference>
<dbReference type="RefSeq" id="WP_380146438.1">
    <property type="nucleotide sequence ID" value="NZ_JBHUOR010000003.1"/>
</dbReference>
<name>A0ABW5XW91_9BACL</name>
<sequence length="184" mass="20310">MKKWIMTTAIIGVISLSACGQADTTEEQPKQQHDMNHESMNHSSSEGAPDAVKKEKNPKFSVGSKVTMEAHHMPGMDGQQATVSGAYDTTVYSVTYTPTTGKKEPVKNHKWVIHEEIKKASPTSYKKGDKVTLTADHMEGMAGARATIDSAKKTTVYMVDYKDADGQMIKNHKWVTEDELRAAH</sequence>
<evidence type="ECO:0000313" key="5">
    <source>
        <dbReference type="Proteomes" id="UP001597568"/>
    </source>
</evidence>
<dbReference type="PROSITE" id="PS51257">
    <property type="entry name" value="PROKAR_LIPOPROTEIN"/>
    <property type="match status" value="1"/>
</dbReference>
<evidence type="ECO:0000259" key="3">
    <source>
        <dbReference type="Pfam" id="PF07563"/>
    </source>
</evidence>
<dbReference type="Pfam" id="PF07563">
    <property type="entry name" value="DUF1541"/>
    <property type="match status" value="2"/>
</dbReference>
<keyword evidence="2" id="KW-0732">Signal</keyword>
<evidence type="ECO:0000313" key="4">
    <source>
        <dbReference type="EMBL" id="MFD2867017.1"/>
    </source>
</evidence>
<feature type="region of interest" description="Disordered" evidence="1">
    <location>
        <begin position="22"/>
        <end position="57"/>
    </location>
</feature>
<keyword evidence="5" id="KW-1185">Reference proteome</keyword>
<protein>
    <submittedName>
        <fullName evidence="4">YdhK family protein</fullName>
    </submittedName>
</protein>
<comment type="caution">
    <text evidence="4">The sequence shown here is derived from an EMBL/GenBank/DDBJ whole genome shotgun (WGS) entry which is preliminary data.</text>
</comment>
<feature type="chain" id="PRO_5045969553" evidence="2">
    <location>
        <begin position="23"/>
        <end position="184"/>
    </location>
</feature>
<dbReference type="Gene3D" id="2.30.30.1210">
    <property type="entry name" value="Domain of unknown function DUF1541"/>
    <property type="match status" value="1"/>
</dbReference>
<organism evidence="4 5">
    <name type="scientific">Kurthia populi</name>
    <dbReference type="NCBI Taxonomy" id="1562132"/>
    <lineage>
        <taxon>Bacteria</taxon>
        <taxon>Bacillati</taxon>
        <taxon>Bacillota</taxon>
        <taxon>Bacilli</taxon>
        <taxon>Bacillales</taxon>
        <taxon>Caryophanaceae</taxon>
        <taxon>Kurthia</taxon>
    </lineage>
</organism>
<proteinExistence type="predicted"/>
<feature type="domain" description="DUF1541" evidence="3">
    <location>
        <begin position="127"/>
        <end position="177"/>
    </location>
</feature>
<dbReference type="Proteomes" id="UP001597568">
    <property type="component" value="Unassembled WGS sequence"/>
</dbReference>